<reference evidence="1 2" key="1">
    <citation type="journal article" date="2024" name="Commun. Biol.">
        <title>Comparative genomic analysis of thermophilic fungi reveals convergent evolutionary adaptations and gene losses.</title>
        <authorList>
            <person name="Steindorff A.S."/>
            <person name="Aguilar-Pontes M.V."/>
            <person name="Robinson A.J."/>
            <person name="Andreopoulos B."/>
            <person name="LaButti K."/>
            <person name="Kuo A."/>
            <person name="Mondo S."/>
            <person name="Riley R."/>
            <person name="Otillar R."/>
            <person name="Haridas S."/>
            <person name="Lipzen A."/>
            <person name="Grimwood J."/>
            <person name="Schmutz J."/>
            <person name="Clum A."/>
            <person name="Reid I.D."/>
            <person name="Moisan M.C."/>
            <person name="Butler G."/>
            <person name="Nguyen T.T.M."/>
            <person name="Dewar K."/>
            <person name="Conant G."/>
            <person name="Drula E."/>
            <person name="Henrissat B."/>
            <person name="Hansel C."/>
            <person name="Singer S."/>
            <person name="Hutchinson M.I."/>
            <person name="de Vries R.P."/>
            <person name="Natvig D.O."/>
            <person name="Powell A.J."/>
            <person name="Tsang A."/>
            <person name="Grigoriev I.V."/>
        </authorList>
    </citation>
    <scope>NUCLEOTIDE SEQUENCE [LARGE SCALE GENOMIC DNA]</scope>
    <source>
        <strain evidence="1 2">CBS 494.80</strain>
    </source>
</reference>
<name>A0ABR4C8V7_9HELO</name>
<proteinExistence type="predicted"/>
<dbReference type="Proteomes" id="UP001595075">
    <property type="component" value="Unassembled WGS sequence"/>
</dbReference>
<keyword evidence="2" id="KW-1185">Reference proteome</keyword>
<accession>A0ABR4C8V7</accession>
<comment type="caution">
    <text evidence="1">The sequence shown here is derived from an EMBL/GenBank/DDBJ whole genome shotgun (WGS) entry which is preliminary data.</text>
</comment>
<organism evidence="1 2">
    <name type="scientific">Oculimacula yallundae</name>
    <dbReference type="NCBI Taxonomy" id="86028"/>
    <lineage>
        <taxon>Eukaryota</taxon>
        <taxon>Fungi</taxon>
        <taxon>Dikarya</taxon>
        <taxon>Ascomycota</taxon>
        <taxon>Pezizomycotina</taxon>
        <taxon>Leotiomycetes</taxon>
        <taxon>Helotiales</taxon>
        <taxon>Ploettnerulaceae</taxon>
        <taxon>Oculimacula</taxon>
    </lineage>
</organism>
<evidence type="ECO:0000313" key="1">
    <source>
        <dbReference type="EMBL" id="KAL2065603.1"/>
    </source>
</evidence>
<dbReference type="EMBL" id="JAZHXI010000012">
    <property type="protein sequence ID" value="KAL2065603.1"/>
    <property type="molecule type" value="Genomic_DNA"/>
</dbReference>
<protein>
    <submittedName>
        <fullName evidence="1">Uncharacterized protein</fullName>
    </submittedName>
</protein>
<evidence type="ECO:0000313" key="2">
    <source>
        <dbReference type="Proteomes" id="UP001595075"/>
    </source>
</evidence>
<sequence length="106" mass="11487">MSHPPSKTSLNRYLLTPIAYSMTPSIGRKMGMSLDDFTAQAYSGLVASSSSSSSSTISSKYTDEIIIGGPEPRDVYLDIVVKRRELMEGLAEMMRMGMGAGEKGEK</sequence>
<gene>
    <name evidence="1" type="ORF">VTL71DRAFT_3273</name>
</gene>